<feature type="compositionally biased region" description="Basic residues" evidence="1">
    <location>
        <begin position="293"/>
        <end position="307"/>
    </location>
</feature>
<feature type="compositionally biased region" description="Low complexity" evidence="1">
    <location>
        <begin position="201"/>
        <end position="225"/>
    </location>
</feature>
<feature type="compositionally biased region" description="Acidic residues" evidence="1">
    <location>
        <begin position="250"/>
        <end position="260"/>
    </location>
</feature>
<evidence type="ECO:0000256" key="1">
    <source>
        <dbReference type="SAM" id="MobiDB-lite"/>
    </source>
</evidence>
<name>A0A0F7SNZ8_PHARH</name>
<evidence type="ECO:0000313" key="2">
    <source>
        <dbReference type="EMBL" id="CED82439.1"/>
    </source>
</evidence>
<feature type="compositionally biased region" description="Low complexity" evidence="1">
    <location>
        <begin position="65"/>
        <end position="76"/>
    </location>
</feature>
<protein>
    <submittedName>
        <fullName evidence="2">Uncharacterized protein</fullName>
    </submittedName>
</protein>
<reference evidence="2" key="1">
    <citation type="submission" date="2014-08" db="EMBL/GenBank/DDBJ databases">
        <authorList>
            <person name="Sharma Rahul"/>
            <person name="Thines Marco"/>
        </authorList>
    </citation>
    <scope>NUCLEOTIDE SEQUENCE</scope>
</reference>
<feature type="compositionally biased region" description="Low complexity" evidence="1">
    <location>
        <begin position="28"/>
        <end position="53"/>
    </location>
</feature>
<feature type="region of interest" description="Disordered" evidence="1">
    <location>
        <begin position="1"/>
        <end position="90"/>
    </location>
</feature>
<accession>A0A0F7SNZ8</accession>
<proteinExistence type="predicted"/>
<feature type="compositionally biased region" description="Low complexity" evidence="1">
    <location>
        <begin position="148"/>
        <end position="174"/>
    </location>
</feature>
<dbReference type="AlphaFoldDB" id="A0A0F7SNZ8"/>
<dbReference type="EMBL" id="LN483124">
    <property type="protein sequence ID" value="CED82439.1"/>
    <property type="molecule type" value="Genomic_DNA"/>
</dbReference>
<feature type="region of interest" description="Disordered" evidence="1">
    <location>
        <begin position="117"/>
        <end position="307"/>
    </location>
</feature>
<organism evidence="2">
    <name type="scientific">Phaffia rhodozyma</name>
    <name type="common">Yeast</name>
    <name type="synonym">Xanthophyllomyces dendrorhous</name>
    <dbReference type="NCBI Taxonomy" id="264483"/>
    <lineage>
        <taxon>Eukaryota</taxon>
        <taxon>Fungi</taxon>
        <taxon>Dikarya</taxon>
        <taxon>Basidiomycota</taxon>
        <taxon>Agaricomycotina</taxon>
        <taxon>Tremellomycetes</taxon>
        <taxon>Cystofilobasidiales</taxon>
        <taxon>Mrakiaceae</taxon>
        <taxon>Phaffia</taxon>
    </lineage>
</organism>
<sequence length="307" mass="31636">MPPRTGLSGNTLSLKFMNRGNPSSASVAKPSATAASFSSSKPSTSKSITNNSTDGEWFIPGWEDSSPAPATGSSSSETQKANEDKIEVEDSYLPFLLEKDTGGRRLGNGGAEVVKEDIGGKGGRRSFGGINKSIEKLSQPVNTSVAIPETSSSNTSTPPSAVSTSQTPSTETQTGFLRPSGFASPPSKRKIEKSVLSHLQSSSGARSTAPSSANSSRSSTPASSSGMKRFPPLSKKKRKSDTISSSASESDGDEEEEEELQMLYDSVAPTGARGSKGKPRAGGISSGGGARKPQGHGKRSKKNGGSA</sequence>